<dbReference type="Gene3D" id="3.60.40.10">
    <property type="entry name" value="PPM-type phosphatase domain"/>
    <property type="match status" value="1"/>
</dbReference>
<dbReference type="KEGG" id="tsy:THSYN_12010"/>
<evidence type="ECO:0000313" key="4">
    <source>
        <dbReference type="EMBL" id="AUB81612.1"/>
    </source>
</evidence>
<proteinExistence type="predicted"/>
<dbReference type="RefSeq" id="WP_100919376.1">
    <property type="nucleotide sequence ID" value="NZ_CP020370.1"/>
</dbReference>
<dbReference type="PROSITE" id="PS51746">
    <property type="entry name" value="PPM_2"/>
    <property type="match status" value="1"/>
</dbReference>
<dbReference type="AlphaFoldDB" id="A0A2K8U7Q2"/>
<dbReference type="SMART" id="SM00332">
    <property type="entry name" value="PP2Cc"/>
    <property type="match status" value="1"/>
</dbReference>
<dbReference type="OrthoDB" id="9801841at2"/>
<name>A0A2K8U7Q2_9GAMM</name>
<keyword evidence="2" id="KW-0812">Transmembrane</keyword>
<keyword evidence="2" id="KW-1133">Transmembrane helix</keyword>
<feature type="transmembrane region" description="Helical" evidence="2">
    <location>
        <begin position="286"/>
        <end position="308"/>
    </location>
</feature>
<keyword evidence="5" id="KW-1185">Reference proteome</keyword>
<dbReference type="SMART" id="SM00331">
    <property type="entry name" value="PP2C_SIG"/>
    <property type="match status" value="1"/>
</dbReference>
<feature type="compositionally biased region" description="Low complexity" evidence="1">
    <location>
        <begin position="347"/>
        <end position="361"/>
    </location>
</feature>
<dbReference type="CDD" id="cd00143">
    <property type="entry name" value="PP2Cc"/>
    <property type="match status" value="1"/>
</dbReference>
<dbReference type="Pfam" id="PF13672">
    <property type="entry name" value="PP2C_2"/>
    <property type="match status" value="1"/>
</dbReference>
<gene>
    <name evidence="4" type="ORF">THSYN_12010</name>
</gene>
<keyword evidence="2" id="KW-0472">Membrane</keyword>
<reference evidence="4 5" key="1">
    <citation type="submission" date="2017-03" db="EMBL/GenBank/DDBJ databases">
        <title>Complete genome sequence of Candidatus 'Thiodictyon syntrophicum' sp. nov. strain Cad16T, a photolithoautotroph purple sulfur bacterium isolated from an alpine meromictic lake.</title>
        <authorList>
            <person name="Luedin S.M."/>
            <person name="Pothier J.F."/>
            <person name="Danza F."/>
            <person name="Storelli N."/>
            <person name="Wittwer M."/>
            <person name="Tonolla M."/>
        </authorList>
    </citation>
    <scope>NUCLEOTIDE SEQUENCE [LARGE SCALE GENOMIC DNA]</scope>
    <source>
        <strain evidence="4 5">Cad16T</strain>
    </source>
</reference>
<feature type="region of interest" description="Disordered" evidence="1">
    <location>
        <begin position="312"/>
        <end position="368"/>
    </location>
</feature>
<evidence type="ECO:0000256" key="1">
    <source>
        <dbReference type="SAM" id="MobiDB-lite"/>
    </source>
</evidence>
<dbReference type="InterPro" id="IPR001932">
    <property type="entry name" value="PPM-type_phosphatase-like_dom"/>
</dbReference>
<feature type="domain" description="PPM-type phosphatase" evidence="3">
    <location>
        <begin position="25"/>
        <end position="253"/>
    </location>
</feature>
<dbReference type="SUPFAM" id="SSF81606">
    <property type="entry name" value="PP2C-like"/>
    <property type="match status" value="1"/>
</dbReference>
<feature type="region of interest" description="Disordered" evidence="1">
    <location>
        <begin position="257"/>
        <end position="279"/>
    </location>
</feature>
<feature type="compositionally biased region" description="Low complexity" evidence="1">
    <location>
        <begin position="262"/>
        <end position="279"/>
    </location>
</feature>
<sequence length="368" mass="38265">MDIQPGNAQWQGTRDEQQDAFGFLGFDHPALRAHGGVLLVLADGMGGMSGGRQASRLAVERMMAAYGAKQADESIPRALERSLQAANQAVYALACAREGEGEVGTTLVALVARGAELHWVGVGDSRLYHYRAADDTLIQCTDDHTYANQLLRQVAAGTLSPEAAAGDPDRQALASFLGLAQIPAIDRNLHPVHLAPGDRLLLVSDGVYGVLPEADLKALVRQDPQAAADALIQAVRALARPEQDNATAALLGLAEDGHERGSAPGRPARPAAPATGARPAWRRRPVIAALLALLLAALLGLSLGWKYLQPAAPGAVSDPPQAEGQPKTSGSAADPALSPATPDQPTERPAAGPAEPRPGGTSARRAHP</sequence>
<dbReference type="Proteomes" id="UP000232638">
    <property type="component" value="Chromosome"/>
</dbReference>
<dbReference type="EMBL" id="CP020370">
    <property type="protein sequence ID" value="AUB81612.1"/>
    <property type="molecule type" value="Genomic_DNA"/>
</dbReference>
<dbReference type="InterPro" id="IPR036457">
    <property type="entry name" value="PPM-type-like_dom_sf"/>
</dbReference>
<evidence type="ECO:0000256" key="2">
    <source>
        <dbReference type="SAM" id="Phobius"/>
    </source>
</evidence>
<evidence type="ECO:0000313" key="5">
    <source>
        <dbReference type="Proteomes" id="UP000232638"/>
    </source>
</evidence>
<organism evidence="4 5">
    <name type="scientific">Candidatus Thiodictyon syntrophicum</name>
    <dbReference type="NCBI Taxonomy" id="1166950"/>
    <lineage>
        <taxon>Bacteria</taxon>
        <taxon>Pseudomonadati</taxon>
        <taxon>Pseudomonadota</taxon>
        <taxon>Gammaproteobacteria</taxon>
        <taxon>Chromatiales</taxon>
        <taxon>Chromatiaceae</taxon>
        <taxon>Thiodictyon</taxon>
    </lineage>
</organism>
<protein>
    <recommendedName>
        <fullName evidence="3">PPM-type phosphatase domain-containing protein</fullName>
    </recommendedName>
</protein>
<evidence type="ECO:0000259" key="3">
    <source>
        <dbReference type="PROSITE" id="PS51746"/>
    </source>
</evidence>
<accession>A0A2K8U7Q2</accession>